<accession>A0A2P5F1H8</accession>
<evidence type="ECO:0000313" key="1">
    <source>
        <dbReference type="EMBL" id="PON91643.1"/>
    </source>
</evidence>
<proteinExistence type="predicted"/>
<dbReference type="EMBL" id="JXTC01000072">
    <property type="protein sequence ID" value="PON91643.1"/>
    <property type="molecule type" value="Genomic_DNA"/>
</dbReference>
<name>A0A2P5F1H8_TREOI</name>
<evidence type="ECO:0000313" key="2">
    <source>
        <dbReference type="Proteomes" id="UP000237000"/>
    </source>
</evidence>
<sequence>MRTAPRHPCTATSERAHHTCKAQSCARGAQYRAWTAPAASTAYGEVSARFPCSVSYT</sequence>
<reference evidence="2" key="1">
    <citation type="submission" date="2016-06" db="EMBL/GenBank/DDBJ databases">
        <title>Parallel loss of symbiosis genes in relatives of nitrogen-fixing non-legume Parasponia.</title>
        <authorList>
            <person name="Van Velzen R."/>
            <person name="Holmer R."/>
            <person name="Bu F."/>
            <person name="Rutten L."/>
            <person name="Van Zeijl A."/>
            <person name="Liu W."/>
            <person name="Santuari L."/>
            <person name="Cao Q."/>
            <person name="Sharma T."/>
            <person name="Shen D."/>
            <person name="Roswanjaya Y."/>
            <person name="Wardhani T."/>
            <person name="Kalhor M.S."/>
            <person name="Jansen J."/>
            <person name="Van den Hoogen J."/>
            <person name="Gungor B."/>
            <person name="Hartog M."/>
            <person name="Hontelez J."/>
            <person name="Verver J."/>
            <person name="Yang W.-C."/>
            <person name="Schijlen E."/>
            <person name="Repin R."/>
            <person name="Schilthuizen M."/>
            <person name="Schranz E."/>
            <person name="Heidstra R."/>
            <person name="Miyata K."/>
            <person name="Fedorova E."/>
            <person name="Kohlen W."/>
            <person name="Bisseling T."/>
            <person name="Smit S."/>
            <person name="Geurts R."/>
        </authorList>
    </citation>
    <scope>NUCLEOTIDE SEQUENCE [LARGE SCALE GENOMIC DNA]</scope>
    <source>
        <strain evidence="2">cv. RG33-2</strain>
    </source>
</reference>
<organism evidence="1 2">
    <name type="scientific">Trema orientale</name>
    <name type="common">Charcoal tree</name>
    <name type="synonym">Celtis orientalis</name>
    <dbReference type="NCBI Taxonomy" id="63057"/>
    <lineage>
        <taxon>Eukaryota</taxon>
        <taxon>Viridiplantae</taxon>
        <taxon>Streptophyta</taxon>
        <taxon>Embryophyta</taxon>
        <taxon>Tracheophyta</taxon>
        <taxon>Spermatophyta</taxon>
        <taxon>Magnoliopsida</taxon>
        <taxon>eudicotyledons</taxon>
        <taxon>Gunneridae</taxon>
        <taxon>Pentapetalae</taxon>
        <taxon>rosids</taxon>
        <taxon>fabids</taxon>
        <taxon>Rosales</taxon>
        <taxon>Cannabaceae</taxon>
        <taxon>Trema</taxon>
    </lineage>
</organism>
<gene>
    <name evidence="1" type="ORF">TorRG33x02_124740</name>
</gene>
<dbReference type="AlphaFoldDB" id="A0A2P5F1H8"/>
<comment type="caution">
    <text evidence="1">The sequence shown here is derived from an EMBL/GenBank/DDBJ whole genome shotgun (WGS) entry which is preliminary data.</text>
</comment>
<dbReference type="InParanoid" id="A0A2P5F1H8"/>
<dbReference type="Proteomes" id="UP000237000">
    <property type="component" value="Unassembled WGS sequence"/>
</dbReference>
<protein>
    <submittedName>
        <fullName evidence="1">Uncharacterized protein</fullName>
    </submittedName>
</protein>
<keyword evidence="2" id="KW-1185">Reference proteome</keyword>